<evidence type="ECO:0000313" key="3">
    <source>
        <dbReference type="Proteomes" id="UP000297348"/>
    </source>
</evidence>
<organism evidence="2 3">
    <name type="scientific">Levilactobacillus suantsaiihabitans</name>
    <dbReference type="NCBI Taxonomy" id="2487722"/>
    <lineage>
        <taxon>Bacteria</taxon>
        <taxon>Bacillati</taxon>
        <taxon>Bacillota</taxon>
        <taxon>Bacilli</taxon>
        <taxon>Lactobacillales</taxon>
        <taxon>Lactobacillaceae</taxon>
        <taxon>Levilactobacillus</taxon>
    </lineage>
</organism>
<keyword evidence="1" id="KW-0812">Transmembrane</keyword>
<gene>
    <name evidence="2" type="ORF">EGT51_11325</name>
</gene>
<protein>
    <submittedName>
        <fullName evidence="2">Uncharacterized protein</fullName>
    </submittedName>
</protein>
<sequence>MRFNRLFYRQIEFWLGCLLVLVGMGFLIIGTAFTVSWWLTVGDICIGIALIVDCLLDSPR</sequence>
<reference evidence="2 3" key="1">
    <citation type="submission" date="2018-10" db="EMBL/GenBank/DDBJ databases">
        <title>Lactobacillus sp. R7 and Lactobacillus sp. R19 isolated from fermented mustard green product of Taiwan.</title>
        <authorList>
            <person name="Lin S.-T."/>
        </authorList>
    </citation>
    <scope>NUCLEOTIDE SEQUENCE [LARGE SCALE GENOMIC DNA]</scope>
    <source>
        <strain evidence="2 3">BCRC 81129</strain>
    </source>
</reference>
<accession>A0A4Z0J6K4</accession>
<feature type="transmembrane region" description="Helical" evidence="1">
    <location>
        <begin position="12"/>
        <end position="29"/>
    </location>
</feature>
<evidence type="ECO:0000313" key="2">
    <source>
        <dbReference type="EMBL" id="TGD17706.1"/>
    </source>
</evidence>
<comment type="caution">
    <text evidence="2">The sequence shown here is derived from an EMBL/GenBank/DDBJ whole genome shotgun (WGS) entry which is preliminary data.</text>
</comment>
<proteinExistence type="predicted"/>
<dbReference type="AlphaFoldDB" id="A0A4Z0J6K4"/>
<dbReference type="Proteomes" id="UP000297348">
    <property type="component" value="Unassembled WGS sequence"/>
</dbReference>
<dbReference type="EMBL" id="RKLX01000024">
    <property type="protein sequence ID" value="TGD17706.1"/>
    <property type="molecule type" value="Genomic_DNA"/>
</dbReference>
<name>A0A4Z0J6K4_9LACO</name>
<keyword evidence="3" id="KW-1185">Reference proteome</keyword>
<keyword evidence="1" id="KW-0472">Membrane</keyword>
<evidence type="ECO:0000256" key="1">
    <source>
        <dbReference type="SAM" id="Phobius"/>
    </source>
</evidence>
<keyword evidence="1" id="KW-1133">Transmembrane helix</keyword>